<protein>
    <submittedName>
        <fullName evidence="1">Uncharacterized protein</fullName>
    </submittedName>
</protein>
<name>A0A2T0VGV2_9MICO</name>
<comment type="caution">
    <text evidence="1">The sequence shown here is derived from an EMBL/GenBank/DDBJ whole genome shotgun (WGS) entry which is preliminary data.</text>
</comment>
<gene>
    <name evidence="1" type="ORF">B0I08_102102</name>
</gene>
<accession>A0A2T0VGV2</accession>
<evidence type="ECO:0000313" key="1">
    <source>
        <dbReference type="EMBL" id="PRY69429.1"/>
    </source>
</evidence>
<evidence type="ECO:0000313" key="2">
    <source>
        <dbReference type="Proteomes" id="UP000237983"/>
    </source>
</evidence>
<dbReference type="AlphaFoldDB" id="A0A2T0VGV2"/>
<keyword evidence="2" id="KW-1185">Reference proteome</keyword>
<organism evidence="1 2">
    <name type="scientific">Glaciihabitans tibetensis</name>
    <dbReference type="NCBI Taxonomy" id="1266600"/>
    <lineage>
        <taxon>Bacteria</taxon>
        <taxon>Bacillati</taxon>
        <taxon>Actinomycetota</taxon>
        <taxon>Actinomycetes</taxon>
        <taxon>Micrococcales</taxon>
        <taxon>Microbacteriaceae</taxon>
        <taxon>Glaciihabitans</taxon>
    </lineage>
</organism>
<dbReference type="EMBL" id="PVTL01000002">
    <property type="protein sequence ID" value="PRY69429.1"/>
    <property type="molecule type" value="Genomic_DNA"/>
</dbReference>
<dbReference type="Proteomes" id="UP000237983">
    <property type="component" value="Unassembled WGS sequence"/>
</dbReference>
<reference evidence="1 2" key="1">
    <citation type="submission" date="2018-03" db="EMBL/GenBank/DDBJ databases">
        <title>Genomic Encyclopedia of Type Strains, Phase III (KMG-III): the genomes of soil and plant-associated and newly described type strains.</title>
        <authorList>
            <person name="Whitman W."/>
        </authorList>
    </citation>
    <scope>NUCLEOTIDE SEQUENCE [LARGE SCALE GENOMIC DNA]</scope>
    <source>
        <strain evidence="1 2">CGMCC 1.12484</strain>
    </source>
</reference>
<proteinExistence type="predicted"/>
<sequence>MTIAITLVTVLSVVAIYSTVVSVARDGYHRIPTRRA</sequence>